<dbReference type="InterPro" id="IPR027417">
    <property type="entry name" value="P-loop_NTPase"/>
</dbReference>
<keyword evidence="6" id="KW-0378">Hydrolase</keyword>
<evidence type="ECO:0000259" key="5">
    <source>
        <dbReference type="PROSITE" id="PS51706"/>
    </source>
</evidence>
<dbReference type="EMBL" id="JBBJBU010000004">
    <property type="protein sequence ID" value="KAK7205975.1"/>
    <property type="molecule type" value="Genomic_DNA"/>
</dbReference>
<dbReference type="PROSITE" id="PS51706">
    <property type="entry name" value="G_ENGB"/>
    <property type="match status" value="1"/>
</dbReference>
<dbReference type="GO" id="GO:0016787">
    <property type="term" value="F:hydrolase activity"/>
    <property type="evidence" value="ECO:0007669"/>
    <property type="project" value="UniProtKB-KW"/>
</dbReference>
<evidence type="ECO:0000313" key="7">
    <source>
        <dbReference type="Proteomes" id="UP001498771"/>
    </source>
</evidence>
<gene>
    <name evidence="6" type="ORF">BZA70DRAFT_149432</name>
</gene>
<feature type="domain" description="EngB-type G" evidence="5">
    <location>
        <begin position="67"/>
        <end position="252"/>
    </location>
</feature>
<proteinExistence type="predicted"/>
<dbReference type="InterPro" id="IPR052279">
    <property type="entry name" value="EngB_GTPase"/>
</dbReference>
<dbReference type="InterPro" id="IPR030393">
    <property type="entry name" value="G_ENGB_dom"/>
</dbReference>
<sequence length="254" mass="28440">MRFNLRLKYTFPVLNAHKFQTRKFATSIVARNATDAESSRIRSLFLKGSTGQIAFAQSVEQIPDYNETPQVALIGRTNVGKTSLIGSLLLGAPSKQKGLKPSKRPGSTKALVFHSFKRKASISKEMILVDLPGYGYGSHIDQGKMIEKYLSSSTNLRAVFILIDMKVMIKSADLMVMDLLNRFRVPWYIVGTKWDKVKGSHIPGRELEARTKLLSLLKDDTRLYSDEILVTSSQVPKSVDNLRLSIFKKCGLSI</sequence>
<dbReference type="GeneID" id="90035210"/>
<dbReference type="Pfam" id="PF01926">
    <property type="entry name" value="MMR_HSR1"/>
    <property type="match status" value="1"/>
</dbReference>
<dbReference type="PANTHER" id="PTHR46498:SF1">
    <property type="entry name" value="GTP-BINDING PROTEIN 8"/>
    <property type="match status" value="1"/>
</dbReference>
<dbReference type="Proteomes" id="UP001498771">
    <property type="component" value="Unassembled WGS sequence"/>
</dbReference>
<name>A0ABR1F812_9ASCO</name>
<accession>A0ABR1F812</accession>
<keyword evidence="3" id="KW-0460">Magnesium</keyword>
<dbReference type="SUPFAM" id="SSF52540">
    <property type="entry name" value="P-loop containing nucleoside triphosphate hydrolases"/>
    <property type="match status" value="1"/>
</dbReference>
<evidence type="ECO:0000256" key="2">
    <source>
        <dbReference type="ARBA" id="ARBA00022741"/>
    </source>
</evidence>
<dbReference type="CDD" id="cd01876">
    <property type="entry name" value="YihA_EngB"/>
    <property type="match status" value="1"/>
</dbReference>
<dbReference type="InterPro" id="IPR006073">
    <property type="entry name" value="GTP-bd"/>
</dbReference>
<dbReference type="Gene3D" id="3.40.50.300">
    <property type="entry name" value="P-loop containing nucleotide triphosphate hydrolases"/>
    <property type="match status" value="1"/>
</dbReference>
<evidence type="ECO:0000256" key="3">
    <source>
        <dbReference type="ARBA" id="ARBA00022842"/>
    </source>
</evidence>
<organism evidence="6 7">
    <name type="scientific">Myxozyma melibiosi</name>
    <dbReference type="NCBI Taxonomy" id="54550"/>
    <lineage>
        <taxon>Eukaryota</taxon>
        <taxon>Fungi</taxon>
        <taxon>Dikarya</taxon>
        <taxon>Ascomycota</taxon>
        <taxon>Saccharomycotina</taxon>
        <taxon>Lipomycetes</taxon>
        <taxon>Lipomycetales</taxon>
        <taxon>Lipomycetaceae</taxon>
        <taxon>Myxozyma</taxon>
    </lineage>
</organism>
<reference evidence="6 7" key="1">
    <citation type="submission" date="2024-03" db="EMBL/GenBank/DDBJ databases">
        <title>Genome-scale model development and genomic sequencing of the oleaginous clade Lipomyces.</title>
        <authorList>
            <consortium name="Lawrence Berkeley National Laboratory"/>
            <person name="Czajka J.J."/>
            <person name="Han Y."/>
            <person name="Kim J."/>
            <person name="Mondo S.J."/>
            <person name="Hofstad B.A."/>
            <person name="Robles A."/>
            <person name="Haridas S."/>
            <person name="Riley R."/>
            <person name="LaButti K."/>
            <person name="Pangilinan J."/>
            <person name="Andreopoulos W."/>
            <person name="Lipzen A."/>
            <person name="Yan J."/>
            <person name="Wang M."/>
            <person name="Ng V."/>
            <person name="Grigoriev I.V."/>
            <person name="Spatafora J.W."/>
            <person name="Magnuson J.K."/>
            <person name="Baker S.E."/>
            <person name="Pomraning K.R."/>
        </authorList>
    </citation>
    <scope>NUCLEOTIDE SEQUENCE [LARGE SCALE GENOMIC DNA]</scope>
    <source>
        <strain evidence="6 7">Phaff 52-87</strain>
    </source>
</reference>
<evidence type="ECO:0000313" key="6">
    <source>
        <dbReference type="EMBL" id="KAK7205975.1"/>
    </source>
</evidence>
<comment type="caution">
    <text evidence="6">The sequence shown here is derived from an EMBL/GenBank/DDBJ whole genome shotgun (WGS) entry which is preliminary data.</text>
</comment>
<evidence type="ECO:0000256" key="4">
    <source>
        <dbReference type="ARBA" id="ARBA00023134"/>
    </source>
</evidence>
<dbReference type="RefSeq" id="XP_064769008.1">
    <property type="nucleotide sequence ID" value="XM_064909698.1"/>
</dbReference>
<evidence type="ECO:0000256" key="1">
    <source>
        <dbReference type="ARBA" id="ARBA00022723"/>
    </source>
</evidence>
<keyword evidence="4" id="KW-0342">GTP-binding</keyword>
<keyword evidence="2" id="KW-0547">Nucleotide-binding</keyword>
<keyword evidence="7" id="KW-1185">Reference proteome</keyword>
<keyword evidence="1" id="KW-0479">Metal-binding</keyword>
<dbReference type="PANTHER" id="PTHR46498">
    <property type="entry name" value="GTP-BINDING PROTEIN 8"/>
    <property type="match status" value="1"/>
</dbReference>
<protein>
    <submittedName>
        <fullName evidence="6">P-loop containing nucleoside triphosphate hydrolase protein</fullName>
    </submittedName>
</protein>